<dbReference type="Gene3D" id="3.80.10.10">
    <property type="entry name" value="Ribonuclease Inhibitor"/>
    <property type="match status" value="2"/>
</dbReference>
<comment type="subcellular location">
    <subcellularLocation>
        <location evidence="1">Membrane</location>
        <topology evidence="1">Single-pass membrane protein</topology>
    </subcellularLocation>
</comment>
<evidence type="ECO:0000256" key="19">
    <source>
        <dbReference type="PROSITE-ProRule" id="PRU10141"/>
    </source>
</evidence>
<dbReference type="PROSITE" id="PS00108">
    <property type="entry name" value="PROTEIN_KINASE_ST"/>
    <property type="match status" value="1"/>
</dbReference>
<evidence type="ECO:0000256" key="1">
    <source>
        <dbReference type="ARBA" id="ARBA00004167"/>
    </source>
</evidence>
<comment type="caution">
    <text evidence="22">The sequence shown here is derived from an EMBL/GenBank/DDBJ whole genome shotgun (WGS) entry which is preliminary data.</text>
</comment>
<dbReference type="InterPro" id="IPR001245">
    <property type="entry name" value="Ser-Thr/Tyr_kinase_cat_dom"/>
</dbReference>
<dbReference type="PROSITE" id="PS50011">
    <property type="entry name" value="PROTEIN_KINASE_DOM"/>
    <property type="match status" value="1"/>
</dbReference>
<comment type="similarity">
    <text evidence="2">Belongs to the protein kinase superfamily. Ser/Thr protein kinase family.</text>
</comment>
<comment type="catalytic activity">
    <reaction evidence="18">
        <text>L-seryl-[protein] + ATP = O-phospho-L-seryl-[protein] + ADP + H(+)</text>
        <dbReference type="Rhea" id="RHEA:17989"/>
        <dbReference type="Rhea" id="RHEA-COMP:9863"/>
        <dbReference type="Rhea" id="RHEA-COMP:11604"/>
        <dbReference type="ChEBI" id="CHEBI:15378"/>
        <dbReference type="ChEBI" id="CHEBI:29999"/>
        <dbReference type="ChEBI" id="CHEBI:30616"/>
        <dbReference type="ChEBI" id="CHEBI:83421"/>
        <dbReference type="ChEBI" id="CHEBI:456216"/>
        <dbReference type="EC" id="2.7.11.1"/>
    </reaction>
</comment>
<evidence type="ECO:0000256" key="8">
    <source>
        <dbReference type="ARBA" id="ARBA00022729"/>
    </source>
</evidence>
<evidence type="ECO:0000256" key="7">
    <source>
        <dbReference type="ARBA" id="ARBA00022692"/>
    </source>
</evidence>
<dbReference type="InterPro" id="IPR001611">
    <property type="entry name" value="Leu-rich_rpt"/>
</dbReference>
<evidence type="ECO:0000313" key="23">
    <source>
        <dbReference type="Proteomes" id="UP001154282"/>
    </source>
</evidence>
<dbReference type="SUPFAM" id="SSF52058">
    <property type="entry name" value="L domain-like"/>
    <property type="match status" value="1"/>
</dbReference>
<dbReference type="FunFam" id="3.30.200.20:FF:000039">
    <property type="entry name" value="receptor-like protein kinase FERONIA"/>
    <property type="match status" value="1"/>
</dbReference>
<keyword evidence="11" id="KW-0418">Kinase</keyword>
<feature type="compositionally biased region" description="Polar residues" evidence="20">
    <location>
        <begin position="791"/>
        <end position="803"/>
    </location>
</feature>
<keyword evidence="6" id="KW-0808">Transferase</keyword>
<keyword evidence="12 19" id="KW-0067">ATP-binding</keyword>
<organism evidence="22 23">
    <name type="scientific">Linum tenue</name>
    <dbReference type="NCBI Taxonomy" id="586396"/>
    <lineage>
        <taxon>Eukaryota</taxon>
        <taxon>Viridiplantae</taxon>
        <taxon>Streptophyta</taxon>
        <taxon>Embryophyta</taxon>
        <taxon>Tracheophyta</taxon>
        <taxon>Spermatophyta</taxon>
        <taxon>Magnoliopsida</taxon>
        <taxon>eudicotyledons</taxon>
        <taxon>Gunneridae</taxon>
        <taxon>Pentapetalae</taxon>
        <taxon>rosids</taxon>
        <taxon>fabids</taxon>
        <taxon>Malpighiales</taxon>
        <taxon>Linaceae</taxon>
        <taxon>Linum</taxon>
    </lineage>
</organism>
<evidence type="ECO:0000256" key="5">
    <source>
        <dbReference type="ARBA" id="ARBA00022614"/>
    </source>
</evidence>
<dbReference type="InterPro" id="IPR050647">
    <property type="entry name" value="Plant_LRR-RLKs"/>
</dbReference>
<dbReference type="PROSITE" id="PS00107">
    <property type="entry name" value="PROTEIN_KINASE_ATP"/>
    <property type="match status" value="1"/>
</dbReference>
<keyword evidence="4" id="KW-0723">Serine/threonine-protein kinase</keyword>
<feature type="region of interest" description="Disordered" evidence="20">
    <location>
        <begin position="786"/>
        <end position="847"/>
    </location>
</feature>
<evidence type="ECO:0000256" key="6">
    <source>
        <dbReference type="ARBA" id="ARBA00022679"/>
    </source>
</evidence>
<dbReference type="FunFam" id="3.80.10.10:FF:000387">
    <property type="entry name" value="Probable LRR receptor-like serine/threonine-protein kinase At1g06840"/>
    <property type="match status" value="1"/>
</dbReference>
<evidence type="ECO:0000256" key="18">
    <source>
        <dbReference type="ARBA" id="ARBA00048679"/>
    </source>
</evidence>
<dbReference type="InterPro" id="IPR017441">
    <property type="entry name" value="Protein_kinase_ATP_BS"/>
</dbReference>
<keyword evidence="15" id="KW-0675">Receptor</keyword>
<evidence type="ECO:0000256" key="16">
    <source>
        <dbReference type="ARBA" id="ARBA00023180"/>
    </source>
</evidence>
<dbReference type="Gene3D" id="3.30.200.20">
    <property type="entry name" value="Phosphorylase Kinase, domain 1"/>
    <property type="match status" value="1"/>
</dbReference>
<dbReference type="InterPro" id="IPR013210">
    <property type="entry name" value="LRR_N_plant-typ"/>
</dbReference>
<evidence type="ECO:0000256" key="17">
    <source>
        <dbReference type="ARBA" id="ARBA00047899"/>
    </source>
</evidence>
<dbReference type="InterPro" id="IPR000719">
    <property type="entry name" value="Prot_kinase_dom"/>
</dbReference>
<evidence type="ECO:0000256" key="2">
    <source>
        <dbReference type="ARBA" id="ARBA00008684"/>
    </source>
</evidence>
<proteinExistence type="inferred from homology"/>
<sequence>MCIAEANNNIHGMIVVHQYQAPPLSTTTEQLVGALVAVKNQLIDPMGHLHNWNKEGDPCTSNWTGVSCFDAIGSDGYLHVRELQLLNMNLSGVLAPELGLLSGLQILDFMWNQLSGYIPKEIGNISSLKLLLLNGNKLSGPLPPELGYLSHLNRLQVDENEISGPIPKSFANLSSVRHLHMNNNSISGQIPSELSQASSLLHLLLDNNNLSGYLPSELSNLPVLRILQLDNNNFNGSHIPVTYSNMSRLLKLDLSQNSLVGPLPAELSDNMRAMSVEYNMLTGFVPTTIWRNISWGSSARLMLLQGNPICKNANIANIGKFCESGVGVGDWTAIERSSTMSSISCPVQACPTDDFFEYVPSSPLPCFCAAPLRIGYRLKSPSFSFFRPYLVEFVTYITSSLGLELYELSIDTHSWEQGPRLRMYLKIFPAWDNATHSSAFNLSEVQRIRGRFTSWRFAGSDLFGPYELLNFTLLGPYSQTSVASMKIDGVRDFSFKEMAVATDNFSSSSEVGRGGYGKVYKGILADGTVVAIKRAEEGSLQGQKEFLTEIKLLSRLHHRNLVSLIGYCEEEGEQVGRSKERVLNFGRRVSVALGSAKGILYLHREANPPVFHRDIKATNILLDTKLTAKVADFGLSRLAPALEDDEEPAGNAANHVSTVVRGTPGYLDPEYMLTHKLTDKSDVYSFGIVLLELLTGMQPISHGKNIVREVKMAYSSGMMFSIIDSRMGSYPSECVERLVSLALRCCNERPETRPPVAEVVRELEVIVKMMPPAEAALAVADYVDEDRPSETGVSGSSCTVEGPSSSSASAAFYTSSSNGGGVGERPSLLSVSGSDLMSGVAPTITPR</sequence>
<dbReference type="Pfam" id="PF00560">
    <property type="entry name" value="LRR_1"/>
    <property type="match status" value="2"/>
</dbReference>
<accession>A0AAV0JE58</accession>
<dbReference type="InterPro" id="IPR008271">
    <property type="entry name" value="Ser/Thr_kinase_AS"/>
</dbReference>
<dbReference type="GO" id="GO:0016020">
    <property type="term" value="C:membrane"/>
    <property type="evidence" value="ECO:0007669"/>
    <property type="project" value="UniProtKB-SubCell"/>
</dbReference>
<name>A0AAV0JE58_9ROSI</name>
<feature type="compositionally biased region" description="Low complexity" evidence="20">
    <location>
        <begin position="804"/>
        <end position="817"/>
    </location>
</feature>
<dbReference type="InterPro" id="IPR011009">
    <property type="entry name" value="Kinase-like_dom_sf"/>
</dbReference>
<dbReference type="SUPFAM" id="SSF56112">
    <property type="entry name" value="Protein kinase-like (PK-like)"/>
    <property type="match status" value="1"/>
</dbReference>
<feature type="domain" description="Protein kinase" evidence="21">
    <location>
        <begin position="505"/>
        <end position="766"/>
    </location>
</feature>
<keyword evidence="23" id="KW-1185">Reference proteome</keyword>
<evidence type="ECO:0000256" key="20">
    <source>
        <dbReference type="SAM" id="MobiDB-lite"/>
    </source>
</evidence>
<keyword evidence="8" id="KW-0732">Signal</keyword>
<dbReference type="PANTHER" id="PTHR48056:SF81">
    <property type="entry name" value="RECEPTOR PROTEIN-TYROSINE KINASE CEPR1"/>
    <property type="match status" value="1"/>
</dbReference>
<evidence type="ECO:0000256" key="14">
    <source>
        <dbReference type="ARBA" id="ARBA00023136"/>
    </source>
</evidence>
<dbReference type="GO" id="GO:0004674">
    <property type="term" value="F:protein serine/threonine kinase activity"/>
    <property type="evidence" value="ECO:0007669"/>
    <property type="project" value="UniProtKB-KW"/>
</dbReference>
<comment type="catalytic activity">
    <reaction evidence="17">
        <text>L-threonyl-[protein] + ATP = O-phospho-L-threonyl-[protein] + ADP + H(+)</text>
        <dbReference type="Rhea" id="RHEA:46608"/>
        <dbReference type="Rhea" id="RHEA-COMP:11060"/>
        <dbReference type="Rhea" id="RHEA-COMP:11605"/>
        <dbReference type="ChEBI" id="CHEBI:15378"/>
        <dbReference type="ChEBI" id="CHEBI:30013"/>
        <dbReference type="ChEBI" id="CHEBI:30616"/>
        <dbReference type="ChEBI" id="CHEBI:61977"/>
        <dbReference type="ChEBI" id="CHEBI:456216"/>
        <dbReference type="EC" id="2.7.11.1"/>
    </reaction>
</comment>
<gene>
    <name evidence="22" type="ORF">LITE_LOCUS13868</name>
</gene>
<dbReference type="InterPro" id="IPR032675">
    <property type="entry name" value="LRR_dom_sf"/>
</dbReference>
<feature type="binding site" evidence="19">
    <location>
        <position position="533"/>
    </location>
    <ligand>
        <name>ATP</name>
        <dbReference type="ChEBI" id="CHEBI:30616"/>
    </ligand>
</feature>
<dbReference type="Pfam" id="PF07714">
    <property type="entry name" value="PK_Tyr_Ser-Thr"/>
    <property type="match status" value="1"/>
</dbReference>
<evidence type="ECO:0000256" key="10">
    <source>
        <dbReference type="ARBA" id="ARBA00022741"/>
    </source>
</evidence>
<evidence type="ECO:0000259" key="21">
    <source>
        <dbReference type="PROSITE" id="PS50011"/>
    </source>
</evidence>
<keyword evidence="13" id="KW-1133">Transmembrane helix</keyword>
<dbReference type="EC" id="2.7.11.1" evidence="3"/>
<dbReference type="Gene3D" id="1.10.510.10">
    <property type="entry name" value="Transferase(Phosphotransferase) domain 1"/>
    <property type="match status" value="1"/>
</dbReference>
<evidence type="ECO:0000256" key="4">
    <source>
        <dbReference type="ARBA" id="ARBA00022527"/>
    </source>
</evidence>
<keyword evidence="5" id="KW-0433">Leucine-rich repeat</keyword>
<keyword evidence="7" id="KW-0812">Transmembrane</keyword>
<dbReference type="SMART" id="SM00220">
    <property type="entry name" value="S_TKc"/>
    <property type="match status" value="1"/>
</dbReference>
<dbReference type="Proteomes" id="UP001154282">
    <property type="component" value="Unassembled WGS sequence"/>
</dbReference>
<keyword evidence="16" id="KW-0325">Glycoprotein</keyword>
<keyword evidence="9" id="KW-0677">Repeat</keyword>
<evidence type="ECO:0000313" key="22">
    <source>
        <dbReference type="EMBL" id="CAI0408217.1"/>
    </source>
</evidence>
<dbReference type="GO" id="GO:0005524">
    <property type="term" value="F:ATP binding"/>
    <property type="evidence" value="ECO:0007669"/>
    <property type="project" value="UniProtKB-UniRule"/>
</dbReference>
<evidence type="ECO:0000256" key="15">
    <source>
        <dbReference type="ARBA" id="ARBA00023170"/>
    </source>
</evidence>
<keyword evidence="10 19" id="KW-0547">Nucleotide-binding</keyword>
<dbReference type="FunFam" id="1.10.510.10:FF:000453">
    <property type="entry name" value="LRR receptor-like serine/threonine-protein kinase HSL2"/>
    <property type="match status" value="1"/>
</dbReference>
<dbReference type="PANTHER" id="PTHR48056">
    <property type="entry name" value="LRR RECEPTOR-LIKE SERINE/THREONINE-PROTEIN KINASE-RELATED"/>
    <property type="match status" value="1"/>
</dbReference>
<dbReference type="EMBL" id="CAMGYJ010000004">
    <property type="protein sequence ID" value="CAI0408217.1"/>
    <property type="molecule type" value="Genomic_DNA"/>
</dbReference>
<evidence type="ECO:0000256" key="13">
    <source>
        <dbReference type="ARBA" id="ARBA00022989"/>
    </source>
</evidence>
<evidence type="ECO:0000256" key="12">
    <source>
        <dbReference type="ARBA" id="ARBA00022840"/>
    </source>
</evidence>
<protein>
    <recommendedName>
        <fullName evidence="3">non-specific serine/threonine protein kinase</fullName>
        <ecNumber evidence="3">2.7.11.1</ecNumber>
    </recommendedName>
</protein>
<evidence type="ECO:0000256" key="9">
    <source>
        <dbReference type="ARBA" id="ARBA00022737"/>
    </source>
</evidence>
<reference evidence="22" key="1">
    <citation type="submission" date="2022-08" db="EMBL/GenBank/DDBJ databases">
        <authorList>
            <person name="Gutierrez-Valencia J."/>
        </authorList>
    </citation>
    <scope>NUCLEOTIDE SEQUENCE</scope>
</reference>
<dbReference type="AlphaFoldDB" id="A0AAV0JE58"/>
<keyword evidence="14" id="KW-0472">Membrane</keyword>
<evidence type="ECO:0000256" key="3">
    <source>
        <dbReference type="ARBA" id="ARBA00012513"/>
    </source>
</evidence>
<dbReference type="Pfam" id="PF08263">
    <property type="entry name" value="LRRNT_2"/>
    <property type="match status" value="1"/>
</dbReference>
<evidence type="ECO:0000256" key="11">
    <source>
        <dbReference type="ARBA" id="ARBA00022777"/>
    </source>
</evidence>